<dbReference type="AlphaFoldDB" id="A0A4R3JKH6"/>
<name>A0A4R3JKH6_9FIRM</name>
<comment type="caution">
    <text evidence="4">The sequence shown here is derived from an EMBL/GenBank/DDBJ whole genome shotgun (WGS) entry which is preliminary data.</text>
</comment>
<dbReference type="EMBL" id="SLZV01000020">
    <property type="protein sequence ID" value="TCS66049.1"/>
    <property type="molecule type" value="Genomic_DNA"/>
</dbReference>
<evidence type="ECO:0000313" key="4">
    <source>
        <dbReference type="EMBL" id="TCS66049.1"/>
    </source>
</evidence>
<dbReference type="Proteomes" id="UP000702954">
    <property type="component" value="Unassembled WGS sequence"/>
</dbReference>
<dbReference type="RefSeq" id="WP_116441945.1">
    <property type="nucleotide sequence ID" value="NZ_BHEO01000008.1"/>
</dbReference>
<protein>
    <submittedName>
        <fullName evidence="4">Relaxase/mobilization nuclease-like protein</fullName>
    </submittedName>
</protein>
<proteinExistence type="predicted"/>
<feature type="coiled-coil region" evidence="1">
    <location>
        <begin position="398"/>
        <end position="448"/>
    </location>
</feature>
<keyword evidence="6" id="KW-1185">Reference proteome</keyword>
<reference evidence="3 6" key="1">
    <citation type="journal article" date="2018" name="Int. J. Syst. Evol. Microbiol.">
        <title>Draft Genome Sequence of Faecalimonas umbilicata JCM 30896T, an Acetate-Producing Bacterium Isolated from Human Feces.</title>
        <authorList>
            <person name="Sakamoto M."/>
            <person name="Ikeyama N."/>
            <person name="Yuki M."/>
            <person name="Ohkuma M."/>
        </authorList>
    </citation>
    <scope>NUCLEOTIDE SEQUENCE [LARGE SCALE GENOMIC DNA]</scope>
    <source>
        <strain evidence="3 6">EGH7</strain>
    </source>
</reference>
<accession>A0A4R3JKH6</accession>
<dbReference type="Proteomes" id="UP000294613">
    <property type="component" value="Unassembled WGS sequence"/>
</dbReference>
<dbReference type="Pfam" id="PF03432">
    <property type="entry name" value="Relaxase"/>
    <property type="match status" value="1"/>
</dbReference>
<dbReference type="EMBL" id="BHEO01000008">
    <property type="protein sequence ID" value="GBU05695.1"/>
    <property type="molecule type" value="Genomic_DNA"/>
</dbReference>
<evidence type="ECO:0000313" key="3">
    <source>
        <dbReference type="EMBL" id="GBU05695.1"/>
    </source>
</evidence>
<evidence type="ECO:0000313" key="5">
    <source>
        <dbReference type="Proteomes" id="UP000294613"/>
    </source>
</evidence>
<reference evidence="4 5" key="2">
    <citation type="submission" date="2019-03" db="EMBL/GenBank/DDBJ databases">
        <title>Genomic Encyclopedia of Type Strains, Phase IV (KMG-IV): sequencing the most valuable type-strain genomes for metagenomic binning, comparative biology and taxonomic classification.</title>
        <authorList>
            <person name="Goeker M."/>
        </authorList>
    </citation>
    <scope>NUCLEOTIDE SEQUENCE [LARGE SCALE GENOMIC DNA]</scope>
    <source>
        <strain evidence="4 5">DSM 103426</strain>
    </source>
</reference>
<evidence type="ECO:0000313" key="6">
    <source>
        <dbReference type="Proteomes" id="UP000702954"/>
    </source>
</evidence>
<feature type="domain" description="MobA/VirD2-like nuclease" evidence="2">
    <location>
        <begin position="75"/>
        <end position="194"/>
    </location>
</feature>
<dbReference type="InterPro" id="IPR005094">
    <property type="entry name" value="Endonuclease_MobA/VirD2"/>
</dbReference>
<organism evidence="4 5">
    <name type="scientific">Faecalimonas umbilicata</name>
    <dbReference type="NCBI Taxonomy" id="1912855"/>
    <lineage>
        <taxon>Bacteria</taxon>
        <taxon>Bacillati</taxon>
        <taxon>Bacillota</taxon>
        <taxon>Clostridia</taxon>
        <taxon>Lachnospirales</taxon>
        <taxon>Lachnospiraceae</taxon>
        <taxon>Faecalimonas</taxon>
    </lineage>
</organism>
<keyword evidence="1" id="KW-0175">Coiled coil</keyword>
<evidence type="ECO:0000259" key="2">
    <source>
        <dbReference type="Pfam" id="PF03432"/>
    </source>
</evidence>
<gene>
    <name evidence="4" type="ORF">EDD74_12013</name>
    <name evidence="3" type="ORF">FAEUMB_22360</name>
</gene>
<evidence type="ECO:0000256" key="1">
    <source>
        <dbReference type="SAM" id="Coils"/>
    </source>
</evidence>
<sequence>MATTSIWSVKGWLGKVVIYVENPEKTRNPVYVEQKEITEEESQGLSDVIAYAVNEEKTRLKQRGKEIAEEVMVMQQYVSGVNCALATARGEMMAVKKRYGKDEGIMAFHGYQSFAPGECTPAMAHEIGVKLAETLWGDRFQVLVATHLDKENHLHNHFVVNSVSFLDGKRYHRTKQDYRRMRRESDRLCKEYALSVIEHPSEGKSQHYGEWRANQEQKPTYRGMVRADVDEAIRMARTENQFFHFLREKGYEIKFGQDITLRPLGRDRGLKLARNFGEAYTIEAIRRRILAEEKSPFLKTSYRLVQEQRRIRQIYLRGTFQPKRKIGGLRGLYLHYCYLLGILPKNRSPMNQKELHLLLREDLNKLNQIKKETRLLCRCHIDTAEQLFSWKETCESRRKQLEDERTHLRYRLRSAKDENVQEALKAEISKLTEEIKELREEVKLCDGIATRSQILKEKISIVRQETTERKEEVRHEHIRGSR</sequence>